<feature type="compositionally biased region" description="Basic and acidic residues" evidence="10">
    <location>
        <begin position="129"/>
        <end position="149"/>
    </location>
</feature>
<dbReference type="GO" id="GO:0005789">
    <property type="term" value="C:endoplasmic reticulum membrane"/>
    <property type="evidence" value="ECO:0007669"/>
    <property type="project" value="TreeGrafter"/>
</dbReference>
<evidence type="ECO:0000256" key="10">
    <source>
        <dbReference type="SAM" id="MobiDB-lite"/>
    </source>
</evidence>
<dbReference type="GO" id="GO:0050613">
    <property type="term" value="F:Delta14-sterol reductase activity"/>
    <property type="evidence" value="ECO:0007669"/>
    <property type="project" value="TreeGrafter"/>
</dbReference>
<dbReference type="OMA" id="PNYMGDL"/>
<dbReference type="EMBL" id="UFQT01001971">
    <property type="protein sequence ID" value="SSX32250.1"/>
    <property type="molecule type" value="Genomic_DNA"/>
</dbReference>
<dbReference type="Pfam" id="PF01222">
    <property type="entry name" value="ERG4_ERG24"/>
    <property type="match status" value="1"/>
</dbReference>
<evidence type="ECO:0000256" key="4">
    <source>
        <dbReference type="ARBA" id="ARBA00022692"/>
    </source>
</evidence>
<reference evidence="12" key="1">
    <citation type="submission" date="2018-07" db="EMBL/GenBank/DDBJ databases">
        <authorList>
            <person name="Quirk P.G."/>
            <person name="Krulwich T.A."/>
        </authorList>
    </citation>
    <scope>NUCLEOTIDE SEQUENCE</scope>
</reference>
<gene>
    <name evidence="12" type="primary">CSON004752</name>
</gene>
<keyword evidence="4 11" id="KW-0812">Transmembrane</keyword>
<sequence>MSDKRRATRYGAFFESADKVTTGRKSPARKSPSRNEVAAALKRELSASPVKKTKRPTSKSPARNQSKSRPKSKSPARVTKKESKPKAAKKEVEDVDEKPVKKKETAKNKESRSSPSVMIEKLKTKLTKKTSDAEKKKSPKSADKKEKAKTSPKVTRRSPARSAKLTAKAAIESDPEFSPRPVRKTRKDTAAQNDVKKSVSLSQSRSVVDANEEYSDNDDTEISFKRRPASKLDEFKEFGGKWGCLVLLLLLPLTTYALHYYCNARVCSFRKPNLNDFKQLSTFYSVDLLKFVLPFFFGVFTLNMFPLGRVIKVHTDRGYSEYQFNGLTLSVLTVVGVGVAEYFKYNVVDTVLRNYNQLVVFYLLTALVQSVAAYVRAGYVSQTHWNPFAKTGNFLSDFFVGREVNPKWFSLVDVKLVHYHISLVTTLMLNLFFLYKNVKFPVLSTEVELKLHEKALYYFESAKFDLAPLVVSLLLVVYVLDLLVFEHHLSKTFELQYEGVGAGCLLKYATFPFLTSLLAKYCLDFKVKVDTWVLCLMAFQFLGALVVKRMANKTKHDFRWNPSKSLKVKSIPTFQGSRLLVDGLWKVVRQPNYLADVLCFLSLLLVLTGRFALPPLAAVLFYVALLVLRALRLDARHANRYDSAWQRYCQEVKSLLVPYVF</sequence>
<feature type="transmembrane region" description="Helical" evidence="11">
    <location>
        <begin position="324"/>
        <end position="343"/>
    </location>
</feature>
<dbReference type="GO" id="GO:0003677">
    <property type="term" value="F:DNA binding"/>
    <property type="evidence" value="ECO:0007669"/>
    <property type="project" value="UniProtKB-KW"/>
</dbReference>
<feature type="transmembrane region" description="Helical" evidence="11">
    <location>
        <begin position="497"/>
        <end position="519"/>
    </location>
</feature>
<dbReference type="Gene3D" id="1.20.120.1630">
    <property type="match status" value="1"/>
</dbReference>
<dbReference type="GO" id="GO:0006695">
    <property type="term" value="P:cholesterol biosynthetic process"/>
    <property type="evidence" value="ECO:0007669"/>
    <property type="project" value="TreeGrafter"/>
</dbReference>
<feature type="transmembrane region" description="Helical" evidence="11">
    <location>
        <begin position="466"/>
        <end position="485"/>
    </location>
</feature>
<organism evidence="12">
    <name type="scientific">Culicoides sonorensis</name>
    <name type="common">Biting midge</name>
    <dbReference type="NCBI Taxonomy" id="179676"/>
    <lineage>
        <taxon>Eukaryota</taxon>
        <taxon>Metazoa</taxon>
        <taxon>Ecdysozoa</taxon>
        <taxon>Arthropoda</taxon>
        <taxon>Hexapoda</taxon>
        <taxon>Insecta</taxon>
        <taxon>Pterygota</taxon>
        <taxon>Neoptera</taxon>
        <taxon>Endopterygota</taxon>
        <taxon>Diptera</taxon>
        <taxon>Nematocera</taxon>
        <taxon>Chironomoidea</taxon>
        <taxon>Ceratopogonidae</taxon>
        <taxon>Ceratopogoninae</taxon>
        <taxon>Culicoides</taxon>
        <taxon>Monoculicoides</taxon>
    </lineage>
</organism>
<feature type="transmembrane region" description="Helical" evidence="11">
    <location>
        <begin position="615"/>
        <end position="631"/>
    </location>
</feature>
<name>A0A336MQ94_CULSO</name>
<keyword evidence="3" id="KW-0597">Phosphoprotein</keyword>
<comment type="subcellular location">
    <subcellularLocation>
        <location evidence="1">Nucleus inner membrane</location>
        <topology evidence="1">Multi-pass membrane protein</topology>
    </subcellularLocation>
</comment>
<protein>
    <submittedName>
        <fullName evidence="12">CSON004752 protein</fullName>
    </submittedName>
</protein>
<evidence type="ECO:0000256" key="6">
    <source>
        <dbReference type="ARBA" id="ARBA00023125"/>
    </source>
</evidence>
<keyword evidence="5 11" id="KW-1133">Transmembrane helix</keyword>
<keyword evidence="8" id="KW-0675">Receptor</keyword>
<dbReference type="PROSITE" id="PS50244">
    <property type="entry name" value="S5A_REDUCTASE"/>
    <property type="match status" value="1"/>
</dbReference>
<feature type="transmembrane region" description="Helical" evidence="11">
    <location>
        <begin position="416"/>
        <end position="435"/>
    </location>
</feature>
<dbReference type="InterPro" id="IPR001171">
    <property type="entry name" value="ERG24_DHCR-like"/>
</dbReference>
<evidence type="ECO:0000256" key="5">
    <source>
        <dbReference type="ARBA" id="ARBA00022989"/>
    </source>
</evidence>
<evidence type="ECO:0000256" key="8">
    <source>
        <dbReference type="ARBA" id="ARBA00023170"/>
    </source>
</evidence>
<feature type="compositionally biased region" description="Basic and acidic residues" evidence="10">
    <location>
        <begin position="79"/>
        <end position="112"/>
    </location>
</feature>
<dbReference type="AlphaFoldDB" id="A0A336MQ94"/>
<dbReference type="GO" id="GO:0005637">
    <property type="term" value="C:nuclear inner membrane"/>
    <property type="evidence" value="ECO:0007669"/>
    <property type="project" value="UniProtKB-SubCell"/>
</dbReference>
<feature type="transmembrane region" description="Helical" evidence="11">
    <location>
        <begin position="531"/>
        <end position="551"/>
    </location>
</feature>
<evidence type="ECO:0000256" key="1">
    <source>
        <dbReference type="ARBA" id="ARBA00004473"/>
    </source>
</evidence>
<proteinExistence type="inferred from homology"/>
<feature type="region of interest" description="Disordered" evidence="10">
    <location>
        <begin position="1"/>
        <end position="204"/>
    </location>
</feature>
<dbReference type="PANTHER" id="PTHR21257">
    <property type="entry name" value="DELTA(14)-STEROL REDUCTASE"/>
    <property type="match status" value="1"/>
</dbReference>
<evidence type="ECO:0000256" key="3">
    <source>
        <dbReference type="ARBA" id="ARBA00022553"/>
    </source>
</evidence>
<comment type="similarity">
    <text evidence="2">Belongs to the ERG4/ERG24 family.</text>
</comment>
<feature type="transmembrane region" description="Helical" evidence="11">
    <location>
        <begin position="242"/>
        <end position="261"/>
    </location>
</feature>
<dbReference type="VEuPathDB" id="VectorBase:CSON004752"/>
<keyword evidence="9" id="KW-0539">Nucleus</keyword>
<keyword evidence="7 11" id="KW-0472">Membrane</keyword>
<evidence type="ECO:0000256" key="2">
    <source>
        <dbReference type="ARBA" id="ARBA00005402"/>
    </source>
</evidence>
<evidence type="ECO:0000256" key="11">
    <source>
        <dbReference type="SAM" id="Phobius"/>
    </source>
</evidence>
<feature type="transmembrane region" description="Helical" evidence="11">
    <location>
        <begin position="593"/>
        <end position="609"/>
    </location>
</feature>
<evidence type="ECO:0000256" key="7">
    <source>
        <dbReference type="ARBA" id="ARBA00023136"/>
    </source>
</evidence>
<dbReference type="PANTHER" id="PTHR21257:SF55">
    <property type="entry name" value="DELTA(14)-STEROL REDUCTASE LBR"/>
    <property type="match status" value="1"/>
</dbReference>
<evidence type="ECO:0000313" key="12">
    <source>
        <dbReference type="EMBL" id="SSX32250.1"/>
    </source>
</evidence>
<feature type="transmembrane region" description="Helical" evidence="11">
    <location>
        <begin position="355"/>
        <end position="375"/>
    </location>
</feature>
<evidence type="ECO:0000256" key="9">
    <source>
        <dbReference type="ARBA" id="ARBA00023242"/>
    </source>
</evidence>
<feature type="transmembrane region" description="Helical" evidence="11">
    <location>
        <begin position="281"/>
        <end position="303"/>
    </location>
</feature>
<accession>A0A336MQ94</accession>
<keyword evidence="6" id="KW-0238">DNA-binding</keyword>